<dbReference type="InterPro" id="IPR017938">
    <property type="entry name" value="Riboflavin_synthase-like_b-brl"/>
</dbReference>
<evidence type="ECO:0000313" key="3">
    <source>
        <dbReference type="EMBL" id="OOY11968.1"/>
    </source>
</evidence>
<dbReference type="PROSITE" id="PS51384">
    <property type="entry name" value="FAD_FR"/>
    <property type="match status" value="1"/>
</dbReference>
<dbReference type="Gene3D" id="2.40.30.10">
    <property type="entry name" value="Translation factors"/>
    <property type="match status" value="1"/>
</dbReference>
<dbReference type="EMBL" id="MPZS01000002">
    <property type="protein sequence ID" value="OOY11968.1"/>
    <property type="molecule type" value="Genomic_DNA"/>
</dbReference>
<evidence type="ECO:0000313" key="4">
    <source>
        <dbReference type="Proteomes" id="UP000242224"/>
    </source>
</evidence>
<dbReference type="InterPro" id="IPR039261">
    <property type="entry name" value="FNR_nucleotide-bd"/>
</dbReference>
<dbReference type="Pfam" id="PF04954">
    <property type="entry name" value="SIP"/>
    <property type="match status" value="1"/>
</dbReference>
<dbReference type="SUPFAM" id="SSF63380">
    <property type="entry name" value="Riboflavin synthase domain-like"/>
    <property type="match status" value="1"/>
</dbReference>
<reference evidence="3 4" key="1">
    <citation type="submission" date="2016-11" db="EMBL/GenBank/DDBJ databases">
        <title>A multilocus sequence analysis scheme for characterization of bacteria in the genus Thioclava.</title>
        <authorList>
            <person name="Liu Y."/>
            <person name="Shao Z."/>
        </authorList>
    </citation>
    <scope>NUCLEOTIDE SEQUENCE [LARGE SCALE GENOMIC DNA]</scope>
    <source>
        <strain evidence="3 4">11.10-0-13</strain>
    </source>
</reference>
<dbReference type="InterPro" id="IPR017927">
    <property type="entry name" value="FAD-bd_FR_type"/>
</dbReference>
<evidence type="ECO:0000259" key="2">
    <source>
        <dbReference type="PROSITE" id="PS51384"/>
    </source>
</evidence>
<evidence type="ECO:0000256" key="1">
    <source>
        <dbReference type="ARBA" id="ARBA00035644"/>
    </source>
</evidence>
<dbReference type="CDD" id="cd06193">
    <property type="entry name" value="siderophore_interacting"/>
    <property type="match status" value="1"/>
</dbReference>
<dbReference type="Gene3D" id="3.40.50.80">
    <property type="entry name" value="Nucleotide-binding domain of ferredoxin-NADP reductase (FNR) module"/>
    <property type="match status" value="1"/>
</dbReference>
<comment type="caution">
    <text evidence="3">The sequence shown here is derived from an EMBL/GenBank/DDBJ whole genome shotgun (WGS) entry which is preliminary data.</text>
</comment>
<protein>
    <submittedName>
        <fullName evidence="3">NADPH-dependent ferric siderophore reductase</fullName>
    </submittedName>
</protein>
<organism evidence="3 4">
    <name type="scientific">Thioclava marina</name>
    <dbReference type="NCBI Taxonomy" id="1915077"/>
    <lineage>
        <taxon>Bacteria</taxon>
        <taxon>Pseudomonadati</taxon>
        <taxon>Pseudomonadota</taxon>
        <taxon>Alphaproteobacteria</taxon>
        <taxon>Rhodobacterales</taxon>
        <taxon>Paracoccaceae</taxon>
        <taxon>Thioclava</taxon>
    </lineage>
</organism>
<dbReference type="InterPro" id="IPR039374">
    <property type="entry name" value="SIP_fam"/>
</dbReference>
<name>A0ABX3MKB8_9RHOB</name>
<sequence>MTDMPRIRRVRHDIIRRNLTIARTEHVTPQMLRLTLKGPDLAGFVSAAPDDHIKIIVPDGTGATVMRDYTPRRYLPGAELLEIDFALHDAGPATNWALAAQVGDTASIAGPRGSQVIDGDIARWVLIGDETALPAIARRIEELPSAMPVTSLIAVADAGEEQDIETKADHLALWAHRSDPADGAPLRRLLERIALPPRTFVWIAAEASVARALRDDLTARGHPKEWLKAAGYWIAGQADASAKDL</sequence>
<dbReference type="RefSeq" id="WP_078574624.1">
    <property type="nucleotide sequence ID" value="NZ_MPZS01000002.1"/>
</dbReference>
<keyword evidence="4" id="KW-1185">Reference proteome</keyword>
<dbReference type="PANTHER" id="PTHR30157:SF0">
    <property type="entry name" value="NADPH-DEPENDENT FERRIC-CHELATE REDUCTASE"/>
    <property type="match status" value="1"/>
</dbReference>
<dbReference type="Pfam" id="PF08021">
    <property type="entry name" value="FAD_binding_9"/>
    <property type="match status" value="2"/>
</dbReference>
<dbReference type="PANTHER" id="PTHR30157">
    <property type="entry name" value="FERRIC REDUCTASE, NADPH-DEPENDENT"/>
    <property type="match status" value="1"/>
</dbReference>
<accession>A0ABX3MKB8</accession>
<dbReference type="InterPro" id="IPR007037">
    <property type="entry name" value="SIP_rossman_dom"/>
</dbReference>
<gene>
    <name evidence="3" type="ORF">BMG00_12915</name>
</gene>
<feature type="domain" description="FAD-binding FR-type" evidence="2">
    <location>
        <begin position="14"/>
        <end position="118"/>
    </location>
</feature>
<dbReference type="Proteomes" id="UP000242224">
    <property type="component" value="Unassembled WGS sequence"/>
</dbReference>
<comment type="similarity">
    <text evidence="1">Belongs to the SIP oxidoreductase family.</text>
</comment>
<dbReference type="InterPro" id="IPR013113">
    <property type="entry name" value="SIP_FAD-bd"/>
</dbReference>
<proteinExistence type="inferred from homology"/>